<organism evidence="1 2">
    <name type="scientific">Sphingomonas vulcanisoli</name>
    <dbReference type="NCBI Taxonomy" id="1658060"/>
    <lineage>
        <taxon>Bacteria</taxon>
        <taxon>Pseudomonadati</taxon>
        <taxon>Pseudomonadota</taxon>
        <taxon>Alphaproteobacteria</taxon>
        <taxon>Sphingomonadales</taxon>
        <taxon>Sphingomonadaceae</taxon>
        <taxon>Sphingomonas</taxon>
    </lineage>
</organism>
<dbReference type="Proteomes" id="UP000727456">
    <property type="component" value="Unassembled WGS sequence"/>
</dbReference>
<sequence length="75" mass="8240">MREVVWGDVGRGDGGAAADLDRLLEADEGTVIDGKYSGDWLAWADASIERRLKADLDPAVFFQSVAEITSYSYRD</sequence>
<comment type="caution">
    <text evidence="1">The sequence shown here is derived from an EMBL/GenBank/DDBJ whole genome shotgun (WGS) entry which is preliminary data.</text>
</comment>
<keyword evidence="2" id="KW-1185">Reference proteome</keyword>
<evidence type="ECO:0000313" key="1">
    <source>
        <dbReference type="EMBL" id="NIJ09561.1"/>
    </source>
</evidence>
<protein>
    <submittedName>
        <fullName evidence="1">Uncharacterized protein</fullName>
    </submittedName>
</protein>
<accession>A0ABX0TVV5</accession>
<proteinExistence type="predicted"/>
<gene>
    <name evidence="1" type="ORF">FHS31_003194</name>
</gene>
<name>A0ABX0TVV5_9SPHN</name>
<reference evidence="1 2" key="1">
    <citation type="submission" date="2020-03" db="EMBL/GenBank/DDBJ databases">
        <title>Genomic Encyclopedia of Type Strains, Phase III (KMG-III): the genomes of soil and plant-associated and newly described type strains.</title>
        <authorList>
            <person name="Whitman W."/>
        </authorList>
    </citation>
    <scope>NUCLEOTIDE SEQUENCE [LARGE SCALE GENOMIC DNA]</scope>
    <source>
        <strain evidence="1 2">CECT 8804</strain>
    </source>
</reference>
<dbReference type="RefSeq" id="WP_167075288.1">
    <property type="nucleotide sequence ID" value="NZ_JAAOZC010000012.1"/>
</dbReference>
<dbReference type="EMBL" id="JAAOZC010000012">
    <property type="protein sequence ID" value="NIJ09561.1"/>
    <property type="molecule type" value="Genomic_DNA"/>
</dbReference>
<evidence type="ECO:0000313" key="2">
    <source>
        <dbReference type="Proteomes" id="UP000727456"/>
    </source>
</evidence>